<protein>
    <submittedName>
        <fullName evidence="2">Uncharacterized protein</fullName>
    </submittedName>
</protein>
<reference evidence="2 3" key="1">
    <citation type="journal article" date="2024" name="G3 (Bethesda)">
        <title>Genome assembly of Hibiscus sabdariffa L. provides insights into metabolisms of medicinal natural products.</title>
        <authorList>
            <person name="Kim T."/>
        </authorList>
    </citation>
    <scope>NUCLEOTIDE SEQUENCE [LARGE SCALE GENOMIC DNA]</scope>
    <source>
        <strain evidence="2">TK-2024</strain>
        <tissue evidence="2">Old leaves</tissue>
    </source>
</reference>
<dbReference type="EMBL" id="JBBPBM010000003">
    <property type="protein sequence ID" value="KAK8593250.1"/>
    <property type="molecule type" value="Genomic_DNA"/>
</dbReference>
<proteinExistence type="predicted"/>
<keyword evidence="3" id="KW-1185">Reference proteome</keyword>
<evidence type="ECO:0000313" key="2">
    <source>
        <dbReference type="EMBL" id="KAK8593250.1"/>
    </source>
</evidence>
<gene>
    <name evidence="2" type="ORF">V6N12_045334</name>
</gene>
<evidence type="ECO:0000313" key="3">
    <source>
        <dbReference type="Proteomes" id="UP001472677"/>
    </source>
</evidence>
<dbReference type="Proteomes" id="UP001472677">
    <property type="component" value="Unassembled WGS sequence"/>
</dbReference>
<feature type="compositionally biased region" description="Low complexity" evidence="1">
    <location>
        <begin position="26"/>
        <end position="38"/>
    </location>
</feature>
<comment type="caution">
    <text evidence="2">The sequence shown here is derived from an EMBL/GenBank/DDBJ whole genome shotgun (WGS) entry which is preliminary data.</text>
</comment>
<feature type="region of interest" description="Disordered" evidence="1">
    <location>
        <begin position="26"/>
        <end position="45"/>
    </location>
</feature>
<evidence type="ECO:0000256" key="1">
    <source>
        <dbReference type="SAM" id="MobiDB-lite"/>
    </source>
</evidence>
<organism evidence="2 3">
    <name type="scientific">Hibiscus sabdariffa</name>
    <name type="common">roselle</name>
    <dbReference type="NCBI Taxonomy" id="183260"/>
    <lineage>
        <taxon>Eukaryota</taxon>
        <taxon>Viridiplantae</taxon>
        <taxon>Streptophyta</taxon>
        <taxon>Embryophyta</taxon>
        <taxon>Tracheophyta</taxon>
        <taxon>Spermatophyta</taxon>
        <taxon>Magnoliopsida</taxon>
        <taxon>eudicotyledons</taxon>
        <taxon>Gunneridae</taxon>
        <taxon>Pentapetalae</taxon>
        <taxon>rosids</taxon>
        <taxon>malvids</taxon>
        <taxon>Malvales</taxon>
        <taxon>Malvaceae</taxon>
        <taxon>Malvoideae</taxon>
        <taxon>Hibiscus</taxon>
    </lineage>
</organism>
<name>A0ABR2G2F9_9ROSI</name>
<accession>A0ABR2G2F9</accession>
<sequence>MSEPIPQIAHPVPRIVIEKVAIGVDPNPTSAPSSSASKPKPRNNIPVALRKAPLTALKPRDTNIMPKKVGVAGPTRKSSLNLLNIQLLLLLSLPSLLSCDKLSIISFLR</sequence>